<feature type="transmembrane region" description="Helical" evidence="1">
    <location>
        <begin position="117"/>
        <end position="142"/>
    </location>
</feature>
<organism evidence="2 3">
    <name type="scientific">Plectus sambesii</name>
    <dbReference type="NCBI Taxonomy" id="2011161"/>
    <lineage>
        <taxon>Eukaryota</taxon>
        <taxon>Metazoa</taxon>
        <taxon>Ecdysozoa</taxon>
        <taxon>Nematoda</taxon>
        <taxon>Chromadorea</taxon>
        <taxon>Plectida</taxon>
        <taxon>Plectina</taxon>
        <taxon>Plectoidea</taxon>
        <taxon>Plectidae</taxon>
        <taxon>Plectus</taxon>
    </lineage>
</organism>
<protein>
    <submittedName>
        <fullName evidence="3">Gustatory receptor</fullName>
    </submittedName>
</protein>
<evidence type="ECO:0000313" key="3">
    <source>
        <dbReference type="WBParaSite" id="PSAMB.scaffold1648size29060.g14177.t1"/>
    </source>
</evidence>
<proteinExistence type="predicted"/>
<keyword evidence="1" id="KW-1133">Transmembrane helix</keyword>
<sequence>MNSTVVSGKRAERNRPPTDIELCTLPSTALRSAGAFGHFSSEPPLMQRMTAILRAMQLLGLYPLPLVGVQPFNRVLSFNKAFLLVLLSIIFLVLNLSVLSINVYITVQLTSFYGWLYPMTLSSVVTGLKPLINFINFLIFWISAMRHRRFLRDLMIIDNHLIELYDSTPNMRAIGQRFFCFIILSALIPMSLRAIEYIWMSEQPGESLLNDLSLVLVPLLSIWNMIPLAYFWVINVMLRSYFRALHQALRKDVHLREKSLRFYFNQFRKLSQMTTKMTLLFTPFLAFTIFWTVLTLCLSINFLTQTGKFLPMELERAMKESQGNSIIVYFNLGYCVMQIVCFVHKVQTQHMWGVTVWWAVSMERNMLFTMFSAVVTYALLLLKLKESGPKESSPTMNHVFDACSTINFSSNMSSAEQCLLAAQGIWPNIMQDAL</sequence>
<keyword evidence="1" id="KW-0812">Transmembrane</keyword>
<dbReference type="WBParaSite" id="PSAMB.scaffold1648size29060.g14177.t1">
    <property type="protein sequence ID" value="PSAMB.scaffold1648size29060.g14177.t1"/>
    <property type="gene ID" value="PSAMB.scaffold1648size29060.g14177"/>
</dbReference>
<feature type="transmembrane region" description="Helical" evidence="1">
    <location>
        <begin position="278"/>
        <end position="303"/>
    </location>
</feature>
<name>A0A914V8S7_9BILA</name>
<keyword evidence="2" id="KW-1185">Reference proteome</keyword>
<feature type="transmembrane region" description="Helical" evidence="1">
    <location>
        <begin position="178"/>
        <end position="200"/>
    </location>
</feature>
<reference evidence="3" key="1">
    <citation type="submission" date="2022-11" db="UniProtKB">
        <authorList>
            <consortium name="WormBaseParasite"/>
        </authorList>
    </citation>
    <scope>IDENTIFICATION</scope>
</reference>
<feature type="transmembrane region" description="Helical" evidence="1">
    <location>
        <begin position="81"/>
        <end position="105"/>
    </location>
</feature>
<evidence type="ECO:0000256" key="1">
    <source>
        <dbReference type="SAM" id="Phobius"/>
    </source>
</evidence>
<feature type="transmembrane region" description="Helical" evidence="1">
    <location>
        <begin position="212"/>
        <end position="233"/>
    </location>
</feature>
<dbReference type="AlphaFoldDB" id="A0A914V8S7"/>
<accession>A0A914V8S7</accession>
<feature type="transmembrane region" description="Helical" evidence="1">
    <location>
        <begin position="365"/>
        <end position="384"/>
    </location>
</feature>
<evidence type="ECO:0000313" key="2">
    <source>
        <dbReference type="Proteomes" id="UP000887566"/>
    </source>
</evidence>
<keyword evidence="1" id="KW-0472">Membrane</keyword>
<feature type="transmembrane region" description="Helical" evidence="1">
    <location>
        <begin position="323"/>
        <end position="344"/>
    </location>
</feature>
<dbReference type="Proteomes" id="UP000887566">
    <property type="component" value="Unplaced"/>
</dbReference>